<protein>
    <submittedName>
        <fullName evidence="2">RNA-binding protein 25</fullName>
    </submittedName>
</protein>
<feature type="non-terminal residue" evidence="2">
    <location>
        <position position="1"/>
    </location>
</feature>
<gene>
    <name evidence="2" type="primary">Rbm25</name>
    <name evidence="2" type="ORF">L345_10724</name>
</gene>
<accession>V8NNJ6</accession>
<dbReference type="AlphaFoldDB" id="V8NNJ6"/>
<keyword evidence="3" id="KW-1185">Reference proteome</keyword>
<dbReference type="Proteomes" id="UP000018936">
    <property type="component" value="Unassembled WGS sequence"/>
</dbReference>
<organism evidence="2 3">
    <name type="scientific">Ophiophagus hannah</name>
    <name type="common">King cobra</name>
    <name type="synonym">Naja hannah</name>
    <dbReference type="NCBI Taxonomy" id="8665"/>
    <lineage>
        <taxon>Eukaryota</taxon>
        <taxon>Metazoa</taxon>
        <taxon>Chordata</taxon>
        <taxon>Craniata</taxon>
        <taxon>Vertebrata</taxon>
        <taxon>Euteleostomi</taxon>
        <taxon>Lepidosauria</taxon>
        <taxon>Squamata</taxon>
        <taxon>Bifurcata</taxon>
        <taxon>Unidentata</taxon>
        <taxon>Episquamata</taxon>
        <taxon>Toxicofera</taxon>
        <taxon>Serpentes</taxon>
        <taxon>Colubroidea</taxon>
        <taxon>Elapidae</taxon>
        <taxon>Elapinae</taxon>
        <taxon>Ophiophagus</taxon>
    </lineage>
</organism>
<evidence type="ECO:0000313" key="3">
    <source>
        <dbReference type="Proteomes" id="UP000018936"/>
    </source>
</evidence>
<comment type="caution">
    <text evidence="2">The sequence shown here is derived from an EMBL/GenBank/DDBJ whole genome shotgun (WGS) entry which is preliminary data.</text>
</comment>
<sequence>MNWPELSRKEVGIESNPLLKAGDLHTIVVKWLPILFLKASSDGAPTTPESKPFLWLILLTVRKFLHRSRGEILLEAPFPFLFPQIGMCVCVCVRERERQRGERETERKKGRGETECKRERNREEERKRKRETQRDREGERQRERGRGRERGREGDRERECKRERERQRGREEEEERDTDRETERERDVDGEREGKKDRERKTDEERESKRERQRGREEVEREGGRERERGERMNENRRGQANNGWIVYPTPKNHRMLWSRTCRQQRVIWLKSVFSFKGVACSNRCLASESPNLFLEQGSEGEPPMTDGLNPSLCLNPSPGREKHYLSVCNWLTTELPFTSGYFSYYSAGIHFPVIILKGEKRSWLLSVRCPFRTLSGGIVTLLTLFKGKMFLDLPFSPDWTLITLELSKV</sequence>
<evidence type="ECO:0000256" key="1">
    <source>
        <dbReference type="SAM" id="MobiDB-lite"/>
    </source>
</evidence>
<evidence type="ECO:0000313" key="2">
    <source>
        <dbReference type="EMBL" id="ETE63516.1"/>
    </source>
</evidence>
<name>V8NNJ6_OPHHA</name>
<proteinExistence type="predicted"/>
<feature type="region of interest" description="Disordered" evidence="1">
    <location>
        <begin position="171"/>
        <end position="237"/>
    </location>
</feature>
<feature type="region of interest" description="Disordered" evidence="1">
    <location>
        <begin position="101"/>
        <end position="155"/>
    </location>
</feature>
<reference evidence="2 3" key="1">
    <citation type="journal article" date="2013" name="Proc. Natl. Acad. Sci. U.S.A.">
        <title>The king cobra genome reveals dynamic gene evolution and adaptation in the snake venom system.</title>
        <authorList>
            <person name="Vonk F.J."/>
            <person name="Casewell N.R."/>
            <person name="Henkel C.V."/>
            <person name="Heimberg A.M."/>
            <person name="Jansen H.J."/>
            <person name="McCleary R.J."/>
            <person name="Kerkkamp H.M."/>
            <person name="Vos R.A."/>
            <person name="Guerreiro I."/>
            <person name="Calvete J.J."/>
            <person name="Wuster W."/>
            <person name="Woods A.E."/>
            <person name="Logan J.M."/>
            <person name="Harrison R.A."/>
            <person name="Castoe T.A."/>
            <person name="de Koning A.P."/>
            <person name="Pollock D.D."/>
            <person name="Yandell M."/>
            <person name="Calderon D."/>
            <person name="Renjifo C."/>
            <person name="Currier R.B."/>
            <person name="Salgado D."/>
            <person name="Pla D."/>
            <person name="Sanz L."/>
            <person name="Hyder A.S."/>
            <person name="Ribeiro J.M."/>
            <person name="Arntzen J.W."/>
            <person name="van den Thillart G.E."/>
            <person name="Boetzer M."/>
            <person name="Pirovano W."/>
            <person name="Dirks R.P."/>
            <person name="Spaink H.P."/>
            <person name="Duboule D."/>
            <person name="McGlinn E."/>
            <person name="Kini R.M."/>
            <person name="Richardson M.K."/>
        </authorList>
    </citation>
    <scope>NUCLEOTIDE SEQUENCE</scope>
    <source>
        <tissue evidence="2">Blood</tissue>
    </source>
</reference>
<dbReference type="EMBL" id="AZIM01002707">
    <property type="protein sequence ID" value="ETE63516.1"/>
    <property type="molecule type" value="Genomic_DNA"/>
</dbReference>